<dbReference type="PANTHER" id="PTHR31962:SF1">
    <property type="entry name" value="SPHINGOLIPID LONG CHAIN BASE-RESPONSIVE PROTEIN PIL1"/>
    <property type="match status" value="1"/>
</dbReference>
<feature type="compositionally biased region" description="Pro residues" evidence="1">
    <location>
        <begin position="406"/>
        <end position="415"/>
    </location>
</feature>
<feature type="compositionally biased region" description="Polar residues" evidence="1">
    <location>
        <begin position="232"/>
        <end position="243"/>
    </location>
</feature>
<feature type="compositionally biased region" description="Polar residues" evidence="1">
    <location>
        <begin position="344"/>
        <end position="356"/>
    </location>
</feature>
<feature type="compositionally biased region" description="Polar residues" evidence="1">
    <location>
        <begin position="417"/>
        <end position="430"/>
    </location>
</feature>
<dbReference type="PANTHER" id="PTHR31962">
    <property type="entry name" value="SPHINGOLIPID LONG CHAIN BASE-RESPONSIVE PROTEIN PIL1"/>
    <property type="match status" value="1"/>
</dbReference>
<keyword evidence="3" id="KW-1185">Reference proteome</keyword>
<dbReference type="GO" id="GO:0036286">
    <property type="term" value="C:eisosome filament"/>
    <property type="evidence" value="ECO:0007669"/>
    <property type="project" value="TreeGrafter"/>
</dbReference>
<dbReference type="GO" id="GO:0006897">
    <property type="term" value="P:endocytosis"/>
    <property type="evidence" value="ECO:0007669"/>
    <property type="project" value="TreeGrafter"/>
</dbReference>
<evidence type="ECO:0000313" key="2">
    <source>
        <dbReference type="EMBL" id="KAJ3033777.1"/>
    </source>
</evidence>
<proteinExistence type="predicted"/>
<feature type="compositionally biased region" description="Low complexity" evidence="1">
    <location>
        <begin position="278"/>
        <end position="292"/>
    </location>
</feature>
<dbReference type="AlphaFoldDB" id="A0AAD5S0V7"/>
<feature type="compositionally biased region" description="Basic and acidic residues" evidence="1">
    <location>
        <begin position="248"/>
        <end position="262"/>
    </location>
</feature>
<dbReference type="Proteomes" id="UP001212841">
    <property type="component" value="Unassembled WGS sequence"/>
</dbReference>
<dbReference type="EMBL" id="JADGJD010002241">
    <property type="protein sequence ID" value="KAJ3033777.1"/>
    <property type="molecule type" value="Genomic_DNA"/>
</dbReference>
<evidence type="ECO:0008006" key="4">
    <source>
        <dbReference type="Google" id="ProtNLM"/>
    </source>
</evidence>
<protein>
    <recommendedName>
        <fullName evidence="4">Eisosome component PIL1-domain-containing protein</fullName>
    </recommendedName>
</protein>
<dbReference type="Gene3D" id="1.20.1270.60">
    <property type="entry name" value="Arfaptin homology (AH) domain/BAR domain"/>
    <property type="match status" value="1"/>
</dbReference>
<feature type="non-terminal residue" evidence="2">
    <location>
        <position position="440"/>
    </location>
</feature>
<dbReference type="GO" id="GO:0005886">
    <property type="term" value="C:plasma membrane"/>
    <property type="evidence" value="ECO:0007669"/>
    <property type="project" value="TreeGrafter"/>
</dbReference>
<feature type="region of interest" description="Disordered" evidence="1">
    <location>
        <begin position="219"/>
        <end position="313"/>
    </location>
</feature>
<reference evidence="2" key="1">
    <citation type="submission" date="2020-05" db="EMBL/GenBank/DDBJ databases">
        <title>Phylogenomic resolution of chytrid fungi.</title>
        <authorList>
            <person name="Stajich J.E."/>
            <person name="Amses K."/>
            <person name="Simmons R."/>
            <person name="Seto K."/>
            <person name="Myers J."/>
            <person name="Bonds A."/>
            <person name="Quandt C.A."/>
            <person name="Barry K."/>
            <person name="Liu P."/>
            <person name="Grigoriev I."/>
            <person name="Longcore J.E."/>
            <person name="James T.Y."/>
        </authorList>
    </citation>
    <scope>NUCLEOTIDE SEQUENCE</scope>
    <source>
        <strain evidence="2">JEL0318</strain>
    </source>
</reference>
<feature type="compositionally biased region" description="Basic and acidic residues" evidence="1">
    <location>
        <begin position="219"/>
        <end position="231"/>
    </location>
</feature>
<dbReference type="InterPro" id="IPR028245">
    <property type="entry name" value="PIL1/LSP1"/>
</dbReference>
<name>A0AAD5S0V7_9FUNG</name>
<feature type="compositionally biased region" description="Polar residues" evidence="1">
    <location>
        <begin position="263"/>
        <end position="277"/>
    </location>
</feature>
<dbReference type="Pfam" id="PF13805">
    <property type="entry name" value="Pil1"/>
    <property type="match status" value="1"/>
</dbReference>
<evidence type="ECO:0000313" key="3">
    <source>
        <dbReference type="Proteomes" id="UP001212841"/>
    </source>
</evidence>
<dbReference type="GO" id="GO:0070941">
    <property type="term" value="P:eisosome assembly"/>
    <property type="evidence" value="ECO:0007669"/>
    <property type="project" value="TreeGrafter"/>
</dbReference>
<feature type="compositionally biased region" description="Polar residues" evidence="1">
    <location>
        <begin position="370"/>
        <end position="383"/>
    </location>
</feature>
<organism evidence="2 3">
    <name type="scientific">Rhizophlyctis rosea</name>
    <dbReference type="NCBI Taxonomy" id="64517"/>
    <lineage>
        <taxon>Eukaryota</taxon>
        <taxon>Fungi</taxon>
        <taxon>Fungi incertae sedis</taxon>
        <taxon>Chytridiomycota</taxon>
        <taxon>Chytridiomycota incertae sedis</taxon>
        <taxon>Chytridiomycetes</taxon>
        <taxon>Rhizophlyctidales</taxon>
        <taxon>Rhizophlyctidaceae</taxon>
        <taxon>Rhizophlyctis</taxon>
    </lineage>
</organism>
<gene>
    <name evidence="2" type="ORF">HK097_004728</name>
</gene>
<dbReference type="InterPro" id="IPR027267">
    <property type="entry name" value="AH/BAR_dom_sf"/>
</dbReference>
<evidence type="ECO:0000256" key="1">
    <source>
        <dbReference type="SAM" id="MobiDB-lite"/>
    </source>
</evidence>
<sequence length="440" mass="49381">MSFQGLRRTVAAINAHDHKELNVLIKEESDVIKQFKTLGKEASEASKYMTAWGKLEYDDFVDITDKLSILFDEHVKFINTLSERYNDYRTKLKDIRAREDNLYAQKQKVRHTQEKLKTEIKKGRPADSIRSELATVEREYTEGCAAHEGFKRATFQQALHIQFDGWMEYAQKVTIFATFGKYLSDQIPQGTLSAGQELPQYTGTETTKKIVTDFLKTVKENSKHRPADAESKPTTPLTGSIRSASPEEMARQQTERSARQRSVDSSSYYEDPTLQQQPAYPSPHDAASASPSPNQPRRYYQAGQQGAHPEHRSSYQQLPFAGSSYGTLPYSASYGTLAHRGSHDSSTYMPEQQRYSTGGMYDPSQPQPPIQHSNSSPHLNVPTTRPAYTYDPNGPITNQPYYASPPTQPHQPPFAYPQQQPGATPVSHATLSPPPGGTVL</sequence>
<feature type="region of interest" description="Disordered" evidence="1">
    <location>
        <begin position="339"/>
        <end position="440"/>
    </location>
</feature>
<comment type="caution">
    <text evidence="2">The sequence shown here is derived from an EMBL/GenBank/DDBJ whole genome shotgun (WGS) entry which is preliminary data.</text>
</comment>
<accession>A0AAD5S0V7</accession>